<dbReference type="PANTHER" id="PTHR31451:SF51">
    <property type="entry name" value="MANNAN ENDO-1,4-BETA-MANNOSIDASE 6"/>
    <property type="match status" value="1"/>
</dbReference>
<evidence type="ECO:0000256" key="5">
    <source>
        <dbReference type="ARBA" id="ARBA00023295"/>
    </source>
</evidence>
<dbReference type="GO" id="GO:0016985">
    <property type="term" value="F:mannan endo-1,4-beta-mannosidase activity"/>
    <property type="evidence" value="ECO:0007669"/>
    <property type="project" value="UniProtKB-EC"/>
</dbReference>
<comment type="catalytic activity">
    <reaction evidence="1">
        <text>Random hydrolysis of (1-&gt;4)-beta-D-mannosidic linkages in mannans, galactomannans and glucomannans.</text>
        <dbReference type="EC" id="3.2.1.78"/>
    </reaction>
</comment>
<feature type="chain" id="PRO_5039052240" description="mannan endo-1,4-beta-mannosidase" evidence="6">
    <location>
        <begin position="31"/>
        <end position="416"/>
    </location>
</feature>
<evidence type="ECO:0000256" key="1">
    <source>
        <dbReference type="ARBA" id="ARBA00001678"/>
    </source>
</evidence>
<keyword evidence="5" id="KW-0326">Glycosidase</keyword>
<dbReference type="Pfam" id="PF26410">
    <property type="entry name" value="GH5_mannosidase"/>
    <property type="match status" value="1"/>
</dbReference>
<accession>A0A9D5C268</accession>
<dbReference type="InterPro" id="IPR045053">
    <property type="entry name" value="MAN-like"/>
</dbReference>
<keyword evidence="4" id="KW-0378">Hydrolase</keyword>
<comment type="similarity">
    <text evidence="2">Belongs to the glycosyl hydrolase 5 (cellulase A) family.</text>
</comment>
<keyword evidence="9" id="KW-1185">Reference proteome</keyword>
<sequence>MRERKLYALIGGLLLLAVVYLNWEPGSGSGSESVFEIRIPIPWLQPRMGFVTRNSTRFVDSETGSLVYVTGWNSYWLMSSGSRVRVSEMLRRGRDMGMGVCRTWAFSDGGPQCPPGSMEWLSIIETILTRKNTYSGVMYSDEPAIFAWELMNEPRCVSNSSGPLLQAWIAEMASYIKSLDQKHLITVGLEGFYGHQRPGRLGVNPGQWAASLGSDFIQNSAVEQIDFASVHAYPDSWIPNASLEEKAKYLARWVDSHVNDSQNVLKKPVLFTEVGSHFHVKKNGSYDRDILLKTVYDKVYESAKLGQAGAGALIWQLVIEGMESYQDEFSLIAKEHPSTYKLIMQQSCRLRSLFGKTDNNSTKRFNLFRDYLIKMISFVGESNVSHCQGLHTNNEQDLLKVYYVQLIIYLCCFKEA</sequence>
<evidence type="ECO:0000256" key="6">
    <source>
        <dbReference type="SAM" id="SignalP"/>
    </source>
</evidence>
<dbReference type="Proteomes" id="UP001085076">
    <property type="component" value="Miscellaneous, Linkage group lg08"/>
</dbReference>
<dbReference type="EC" id="3.2.1.78" evidence="3"/>
<dbReference type="SUPFAM" id="SSF51445">
    <property type="entry name" value="(Trans)glycosidases"/>
    <property type="match status" value="1"/>
</dbReference>
<organism evidence="8 9">
    <name type="scientific">Dioscorea zingiberensis</name>
    <dbReference type="NCBI Taxonomy" id="325984"/>
    <lineage>
        <taxon>Eukaryota</taxon>
        <taxon>Viridiplantae</taxon>
        <taxon>Streptophyta</taxon>
        <taxon>Embryophyta</taxon>
        <taxon>Tracheophyta</taxon>
        <taxon>Spermatophyta</taxon>
        <taxon>Magnoliopsida</taxon>
        <taxon>Liliopsida</taxon>
        <taxon>Dioscoreales</taxon>
        <taxon>Dioscoreaceae</taxon>
        <taxon>Dioscorea</taxon>
    </lineage>
</organism>
<comment type="caution">
    <text evidence="8">The sequence shown here is derived from an EMBL/GenBank/DDBJ whole genome shotgun (WGS) entry which is preliminary data.</text>
</comment>
<evidence type="ECO:0000259" key="7">
    <source>
        <dbReference type="Pfam" id="PF26410"/>
    </source>
</evidence>
<protein>
    <recommendedName>
        <fullName evidence="3">mannan endo-1,4-beta-mannosidase</fullName>
        <ecNumber evidence="3">3.2.1.78</ecNumber>
    </recommendedName>
</protein>
<feature type="signal peptide" evidence="6">
    <location>
        <begin position="1"/>
        <end position="30"/>
    </location>
</feature>
<evidence type="ECO:0000313" key="9">
    <source>
        <dbReference type="Proteomes" id="UP001085076"/>
    </source>
</evidence>
<dbReference type="OrthoDB" id="406631at2759"/>
<reference evidence="8" key="1">
    <citation type="submission" date="2021-03" db="EMBL/GenBank/DDBJ databases">
        <authorList>
            <person name="Li Z."/>
            <person name="Yang C."/>
        </authorList>
    </citation>
    <scope>NUCLEOTIDE SEQUENCE</scope>
    <source>
        <strain evidence="8">Dzin_1.0</strain>
        <tissue evidence="8">Leaf</tissue>
    </source>
</reference>
<reference evidence="8" key="2">
    <citation type="journal article" date="2022" name="Hortic Res">
        <title>The genome of Dioscorea zingiberensis sheds light on the biosynthesis, origin and evolution of the medicinally important diosgenin saponins.</title>
        <authorList>
            <person name="Li Y."/>
            <person name="Tan C."/>
            <person name="Li Z."/>
            <person name="Guo J."/>
            <person name="Li S."/>
            <person name="Chen X."/>
            <person name="Wang C."/>
            <person name="Dai X."/>
            <person name="Yang H."/>
            <person name="Song W."/>
            <person name="Hou L."/>
            <person name="Xu J."/>
            <person name="Tong Z."/>
            <person name="Xu A."/>
            <person name="Yuan X."/>
            <person name="Wang W."/>
            <person name="Yang Q."/>
            <person name="Chen L."/>
            <person name="Sun Z."/>
            <person name="Wang K."/>
            <person name="Pan B."/>
            <person name="Chen J."/>
            <person name="Bao Y."/>
            <person name="Liu F."/>
            <person name="Qi X."/>
            <person name="Gang D.R."/>
            <person name="Wen J."/>
            <person name="Li J."/>
        </authorList>
    </citation>
    <scope>NUCLEOTIDE SEQUENCE</scope>
    <source>
        <strain evidence="8">Dzin_1.0</strain>
    </source>
</reference>
<gene>
    <name evidence="8" type="ORF">J5N97_026318</name>
</gene>
<dbReference type="PANTHER" id="PTHR31451">
    <property type="match status" value="1"/>
</dbReference>
<dbReference type="InterPro" id="IPR017853">
    <property type="entry name" value="GH"/>
</dbReference>
<evidence type="ECO:0000256" key="4">
    <source>
        <dbReference type="ARBA" id="ARBA00022801"/>
    </source>
</evidence>
<proteinExistence type="inferred from homology"/>
<name>A0A9D5C268_9LILI</name>
<dbReference type="GO" id="GO:0000272">
    <property type="term" value="P:polysaccharide catabolic process"/>
    <property type="evidence" value="ECO:0007669"/>
    <property type="project" value="InterPro"/>
</dbReference>
<evidence type="ECO:0000256" key="3">
    <source>
        <dbReference type="ARBA" id="ARBA00012706"/>
    </source>
</evidence>
<dbReference type="AlphaFoldDB" id="A0A9D5C268"/>
<dbReference type="Gene3D" id="3.20.20.80">
    <property type="entry name" value="Glycosidases"/>
    <property type="match status" value="2"/>
</dbReference>
<feature type="domain" description="Glycoside hydrolase family 5" evidence="7">
    <location>
        <begin position="113"/>
        <end position="316"/>
    </location>
</feature>
<keyword evidence="6" id="KW-0732">Signal</keyword>
<dbReference type="InterPro" id="IPR001547">
    <property type="entry name" value="Glyco_hydro_5"/>
</dbReference>
<evidence type="ECO:0000256" key="2">
    <source>
        <dbReference type="ARBA" id="ARBA00005641"/>
    </source>
</evidence>
<dbReference type="EMBL" id="JAGGNH010000008">
    <property type="protein sequence ID" value="KAJ0965180.1"/>
    <property type="molecule type" value="Genomic_DNA"/>
</dbReference>
<evidence type="ECO:0000313" key="8">
    <source>
        <dbReference type="EMBL" id="KAJ0965180.1"/>
    </source>
</evidence>